<evidence type="ECO:0000313" key="3">
    <source>
        <dbReference type="Proteomes" id="UP001139031"/>
    </source>
</evidence>
<dbReference type="PROSITE" id="PS51257">
    <property type="entry name" value="PROKAR_LIPOPROTEIN"/>
    <property type="match status" value="1"/>
</dbReference>
<dbReference type="RefSeq" id="WP_224194016.1">
    <property type="nucleotide sequence ID" value="NZ_JAIRAU010000029.1"/>
</dbReference>
<evidence type="ECO:0008006" key="4">
    <source>
        <dbReference type="Google" id="ProtNLM"/>
    </source>
</evidence>
<proteinExistence type="predicted"/>
<sequence>MSQRTSSSGPRPLLLAWLLALGGCFDDCGSNDPYDPQPGPGELGNGEFHYRCIDDGDPACIDGGSVGNFPARVALGGRFELAYTWNDDVSRAPPDLRSAASERLRLQGEIFTPLAEGYTAVLALLPDSSIGDLIHLRASTPIEAALQHHRVDYSTYSVAEGDELRFDAITRDGDAYVLAGLLEFTFAIDDTAVAEIVGTGHAHVILRARAEGTTVLHATLGDLTADLEISVGQGPVTSTDPTTDAETTTSTDSSTTDDSTAGTDATESTTESTDTGDTAGTTDTTGGVL</sequence>
<name>A0ABS7TVL6_9BACT</name>
<protein>
    <recommendedName>
        <fullName evidence="4">Lipoprotein</fullName>
    </recommendedName>
</protein>
<keyword evidence="3" id="KW-1185">Reference proteome</keyword>
<gene>
    <name evidence="2" type="ORF">K7C98_23685</name>
</gene>
<dbReference type="Gene3D" id="2.60.40.1080">
    <property type="match status" value="1"/>
</dbReference>
<evidence type="ECO:0000313" key="2">
    <source>
        <dbReference type="EMBL" id="MBZ5712254.1"/>
    </source>
</evidence>
<feature type="region of interest" description="Disordered" evidence="1">
    <location>
        <begin position="232"/>
        <end position="289"/>
    </location>
</feature>
<reference evidence="2" key="1">
    <citation type="submission" date="2021-08" db="EMBL/GenBank/DDBJ databases">
        <authorList>
            <person name="Stevens D.C."/>
        </authorList>
    </citation>
    <scope>NUCLEOTIDE SEQUENCE</scope>
    <source>
        <strain evidence="2">DSM 53165</strain>
    </source>
</reference>
<evidence type="ECO:0000256" key="1">
    <source>
        <dbReference type="SAM" id="MobiDB-lite"/>
    </source>
</evidence>
<dbReference type="Proteomes" id="UP001139031">
    <property type="component" value="Unassembled WGS sequence"/>
</dbReference>
<comment type="caution">
    <text evidence="2">The sequence shown here is derived from an EMBL/GenBank/DDBJ whole genome shotgun (WGS) entry which is preliminary data.</text>
</comment>
<organism evidence="2 3">
    <name type="scientific">Nannocystis pusilla</name>
    <dbReference type="NCBI Taxonomy" id="889268"/>
    <lineage>
        <taxon>Bacteria</taxon>
        <taxon>Pseudomonadati</taxon>
        <taxon>Myxococcota</taxon>
        <taxon>Polyangia</taxon>
        <taxon>Nannocystales</taxon>
        <taxon>Nannocystaceae</taxon>
        <taxon>Nannocystis</taxon>
    </lineage>
</organism>
<dbReference type="EMBL" id="JAIRAU010000029">
    <property type="protein sequence ID" value="MBZ5712254.1"/>
    <property type="molecule type" value="Genomic_DNA"/>
</dbReference>
<feature type="compositionally biased region" description="Low complexity" evidence="1">
    <location>
        <begin position="237"/>
        <end position="289"/>
    </location>
</feature>
<accession>A0ABS7TVL6</accession>